<reference evidence="2" key="1">
    <citation type="journal article" date="2023" name="Mol. Phylogenet. Evol.">
        <title>Genome-scale phylogeny and comparative genomics of the fungal order Sordariales.</title>
        <authorList>
            <person name="Hensen N."/>
            <person name="Bonometti L."/>
            <person name="Westerberg I."/>
            <person name="Brannstrom I.O."/>
            <person name="Guillou S."/>
            <person name="Cros-Aarteil S."/>
            <person name="Calhoun S."/>
            <person name="Haridas S."/>
            <person name="Kuo A."/>
            <person name="Mondo S."/>
            <person name="Pangilinan J."/>
            <person name="Riley R."/>
            <person name="LaButti K."/>
            <person name="Andreopoulos B."/>
            <person name="Lipzen A."/>
            <person name="Chen C."/>
            <person name="Yan M."/>
            <person name="Daum C."/>
            <person name="Ng V."/>
            <person name="Clum A."/>
            <person name="Steindorff A."/>
            <person name="Ohm R.A."/>
            <person name="Martin F."/>
            <person name="Silar P."/>
            <person name="Natvig D.O."/>
            <person name="Lalanne C."/>
            <person name="Gautier V."/>
            <person name="Ament-Velasquez S.L."/>
            <person name="Kruys A."/>
            <person name="Hutchinson M.I."/>
            <person name="Powell A.J."/>
            <person name="Barry K."/>
            <person name="Miller A.N."/>
            <person name="Grigoriev I.V."/>
            <person name="Debuchy R."/>
            <person name="Gladieux P."/>
            <person name="Hiltunen Thoren M."/>
            <person name="Johannesson H."/>
        </authorList>
    </citation>
    <scope>NUCLEOTIDE SEQUENCE</scope>
    <source>
        <strain evidence="2">FGSC 1904</strain>
    </source>
</reference>
<protein>
    <submittedName>
        <fullName evidence="2">Uncharacterized protein</fullName>
    </submittedName>
</protein>
<reference evidence="2" key="2">
    <citation type="submission" date="2023-07" db="EMBL/GenBank/DDBJ databases">
        <authorList>
            <consortium name="Lawrence Berkeley National Laboratory"/>
            <person name="Haridas S."/>
            <person name="Hensen N."/>
            <person name="Bonometti L."/>
            <person name="Westerberg I."/>
            <person name="Brannstrom I.O."/>
            <person name="Guillou S."/>
            <person name="Cros-Aarteil S."/>
            <person name="Calhoun S."/>
            <person name="Kuo A."/>
            <person name="Mondo S."/>
            <person name="Pangilinan J."/>
            <person name="Riley R."/>
            <person name="LaButti K."/>
            <person name="Andreopoulos B."/>
            <person name="Lipzen A."/>
            <person name="Chen C."/>
            <person name="Yanf M."/>
            <person name="Daum C."/>
            <person name="Ng V."/>
            <person name="Clum A."/>
            <person name="Steindorff A."/>
            <person name="Ohm R."/>
            <person name="Martin F."/>
            <person name="Silar P."/>
            <person name="Natvig D."/>
            <person name="Lalanne C."/>
            <person name="Gautier V."/>
            <person name="Ament-velasquez S.L."/>
            <person name="Kruys A."/>
            <person name="Hutchinson M.I."/>
            <person name="Powell A.J."/>
            <person name="Barry K."/>
            <person name="Miller A.N."/>
            <person name="Grigoriev I.V."/>
            <person name="Debuchy R."/>
            <person name="Gladieux P."/>
            <person name="Thoren M.H."/>
            <person name="Johannesson H."/>
        </authorList>
    </citation>
    <scope>NUCLEOTIDE SEQUENCE</scope>
    <source>
        <strain evidence="2">FGSC 1904</strain>
    </source>
</reference>
<accession>A0AAE0UAF7</accession>
<dbReference type="Proteomes" id="UP001281003">
    <property type="component" value="Unassembled WGS sequence"/>
</dbReference>
<feature type="region of interest" description="Disordered" evidence="1">
    <location>
        <begin position="102"/>
        <end position="149"/>
    </location>
</feature>
<comment type="caution">
    <text evidence="2">The sequence shown here is derived from an EMBL/GenBank/DDBJ whole genome shotgun (WGS) entry which is preliminary data.</text>
</comment>
<organism evidence="2 3">
    <name type="scientific">Sordaria brevicollis</name>
    <dbReference type="NCBI Taxonomy" id="83679"/>
    <lineage>
        <taxon>Eukaryota</taxon>
        <taxon>Fungi</taxon>
        <taxon>Dikarya</taxon>
        <taxon>Ascomycota</taxon>
        <taxon>Pezizomycotina</taxon>
        <taxon>Sordariomycetes</taxon>
        <taxon>Sordariomycetidae</taxon>
        <taxon>Sordariales</taxon>
        <taxon>Sordariaceae</taxon>
        <taxon>Sordaria</taxon>
    </lineage>
</organism>
<dbReference type="AlphaFoldDB" id="A0AAE0UAF7"/>
<evidence type="ECO:0000313" key="2">
    <source>
        <dbReference type="EMBL" id="KAK3396817.1"/>
    </source>
</evidence>
<gene>
    <name evidence="2" type="ORF">B0T20DRAFT_243652</name>
</gene>
<name>A0AAE0UAF7_SORBR</name>
<proteinExistence type="predicted"/>
<sequence length="259" mass="28489">MLLYQAMFLSILQRSHGLTASRSSISFSRSSRVIQKMLGFLLTKTSPFQKTTLTTHTTHTSSLVSGSARGILGKKKSRSLGSKLPTLSFRIRYCAYIRQRQTPNNSGCRPPTENGRSVAGLHQTPSVESPLAPRIRRPVDPQKGTHQARKSRFRYFIKTPSVPAELTFRVPPTRTLSAGFTAMTNLGNRPHTPGSAWFRLGIRGFTFGGPTGPYGGSSVMTPTPSDRGTVNGGVELSRNETLPPHAIKEAKLAYKYNLW</sequence>
<evidence type="ECO:0000256" key="1">
    <source>
        <dbReference type="SAM" id="MobiDB-lite"/>
    </source>
</evidence>
<evidence type="ECO:0000313" key="3">
    <source>
        <dbReference type="Proteomes" id="UP001281003"/>
    </source>
</evidence>
<dbReference type="EMBL" id="JAUTDP010000008">
    <property type="protein sequence ID" value="KAK3396817.1"/>
    <property type="molecule type" value="Genomic_DNA"/>
</dbReference>
<keyword evidence="3" id="KW-1185">Reference proteome</keyword>